<dbReference type="EC" id="2.1.1.200" evidence="5"/>
<dbReference type="Gene3D" id="3.40.1280.10">
    <property type="match status" value="1"/>
</dbReference>
<comment type="subunit">
    <text evidence="5">Homodimer.</text>
</comment>
<keyword evidence="4 5" id="KW-0949">S-adenosyl-L-methionine</keyword>
<dbReference type="InterPro" id="IPR001537">
    <property type="entry name" value="SpoU_MeTrfase"/>
</dbReference>
<dbReference type="GO" id="GO:0106339">
    <property type="term" value="F:tRNA (cytidine(32)-2'-O)-methyltransferase activity"/>
    <property type="evidence" value="ECO:0007669"/>
    <property type="project" value="RHEA"/>
</dbReference>
<dbReference type="NCBIfam" id="TIGR00050">
    <property type="entry name" value="rRNA_methyl_1"/>
    <property type="match status" value="1"/>
</dbReference>
<sequence length="249" mass="27413">MSLERTRIVLVGTTHPGNIGAAARAMRTMGLRDLYLVDPQCDPGDPEAVARAAGAGDVLERARTAPDLATALTGCRLAFGLSARSRAERQPRLELRPAAESAVAQGGDGDLAWVFGRERTGLTNAELDHCHYLVQIPTDPDYSSLNVAQSVQLVAWELRMAAAAGGPVQGQAEEPPAAVDTLERFFDHLEEMAGRVGYLDRHNPALTMRRLRNIFRRAWLTEDEVRMLRGLISHVLNPRRWRESNCRKG</sequence>
<dbReference type="InterPro" id="IPR029028">
    <property type="entry name" value="Alpha/beta_knot_MTases"/>
</dbReference>
<dbReference type="Pfam" id="PF00588">
    <property type="entry name" value="SpoU_methylase"/>
    <property type="match status" value="1"/>
</dbReference>
<protein>
    <recommendedName>
        <fullName evidence="5">tRNA (cytidine/uridine-2'-O-)-methyltransferase TrmJ</fullName>
        <ecNumber evidence="5">2.1.1.200</ecNumber>
    </recommendedName>
    <alternativeName>
        <fullName evidence="5">tRNA (cytidine(32)/uridine(32)-2'-O)-methyltransferase</fullName>
    </alternativeName>
    <alternativeName>
        <fullName evidence="5">tRNA Cm32/Um32 methyltransferase</fullName>
    </alternativeName>
</protein>
<gene>
    <name evidence="5" type="primary">trmJ</name>
    <name evidence="7" type="ordered locus">Hhal_1795</name>
</gene>
<evidence type="ECO:0000256" key="2">
    <source>
        <dbReference type="ARBA" id="ARBA00022603"/>
    </source>
</evidence>
<dbReference type="Proteomes" id="UP000000647">
    <property type="component" value="Chromosome"/>
</dbReference>
<dbReference type="HOGENOM" id="CLU_056931_0_1_6"/>
<dbReference type="KEGG" id="hha:Hhal_1795"/>
<dbReference type="GO" id="GO:0003723">
    <property type="term" value="F:RNA binding"/>
    <property type="evidence" value="ECO:0007669"/>
    <property type="project" value="InterPro"/>
</dbReference>
<dbReference type="CDD" id="cd18093">
    <property type="entry name" value="SpoU-like_TrmJ"/>
    <property type="match status" value="1"/>
</dbReference>
<evidence type="ECO:0000256" key="5">
    <source>
        <dbReference type="RuleBase" id="RU362024"/>
    </source>
</evidence>
<evidence type="ECO:0000256" key="3">
    <source>
        <dbReference type="ARBA" id="ARBA00022679"/>
    </source>
</evidence>
<dbReference type="AlphaFoldDB" id="A1WXZ7"/>
<dbReference type="OrthoDB" id="9806346at2"/>
<feature type="domain" description="tRNA/rRNA methyltransferase SpoU type" evidence="6">
    <location>
        <begin position="7"/>
        <end position="155"/>
    </location>
</feature>
<keyword evidence="8" id="KW-1185">Reference proteome</keyword>
<dbReference type="FunFam" id="3.40.1280.10:FF:000006">
    <property type="entry name" value="Uncharacterized tRNA/rRNA methyltransferase HI_0380"/>
    <property type="match status" value="1"/>
</dbReference>
<dbReference type="GO" id="GO:0002128">
    <property type="term" value="P:tRNA nucleoside ribose methylation"/>
    <property type="evidence" value="ECO:0007669"/>
    <property type="project" value="TreeGrafter"/>
</dbReference>
<comment type="function">
    <text evidence="5">Catalyzes the formation of 2'O-methylated cytidine (Cm32) or 2'O-methylated uridine (Um32) at position 32 in tRNA.</text>
</comment>
<dbReference type="GO" id="GO:0160206">
    <property type="term" value="F:tRNA (cytidine(32)/uridine(32)-2'-O)-methyltransferase activity"/>
    <property type="evidence" value="ECO:0007669"/>
    <property type="project" value="UniProtKB-EC"/>
</dbReference>
<dbReference type="RefSeq" id="WP_011814581.1">
    <property type="nucleotide sequence ID" value="NC_008789.1"/>
</dbReference>
<name>A1WXZ7_HALHL</name>
<proteinExistence type="inferred from homology"/>
<organism evidence="7 8">
    <name type="scientific">Halorhodospira halophila (strain DSM 244 / SL1)</name>
    <name type="common">Ectothiorhodospira halophila (strain DSM 244 / SL1)</name>
    <dbReference type="NCBI Taxonomy" id="349124"/>
    <lineage>
        <taxon>Bacteria</taxon>
        <taxon>Pseudomonadati</taxon>
        <taxon>Pseudomonadota</taxon>
        <taxon>Gammaproteobacteria</taxon>
        <taxon>Chromatiales</taxon>
        <taxon>Ectothiorhodospiraceae</taxon>
        <taxon>Halorhodospira</taxon>
    </lineage>
</organism>
<dbReference type="PIRSF" id="PIRSF004808">
    <property type="entry name" value="LasT"/>
    <property type="match status" value="1"/>
</dbReference>
<dbReference type="STRING" id="349124.Hhal_1795"/>
<keyword evidence="3 7" id="KW-0808">Transferase</keyword>
<evidence type="ECO:0000256" key="1">
    <source>
        <dbReference type="ARBA" id="ARBA00007228"/>
    </source>
</evidence>
<evidence type="ECO:0000313" key="8">
    <source>
        <dbReference type="Proteomes" id="UP000000647"/>
    </source>
</evidence>
<evidence type="ECO:0000313" key="7">
    <source>
        <dbReference type="EMBL" id="ABM62559.1"/>
    </source>
</evidence>
<comment type="catalytic activity">
    <reaction evidence="5">
        <text>cytidine(32) in tRNA + S-adenosyl-L-methionine = 2'-O-methylcytidine(32) in tRNA + S-adenosyl-L-homocysteine + H(+)</text>
        <dbReference type="Rhea" id="RHEA:42932"/>
        <dbReference type="Rhea" id="RHEA-COMP:10288"/>
        <dbReference type="Rhea" id="RHEA-COMP:10289"/>
        <dbReference type="ChEBI" id="CHEBI:15378"/>
        <dbReference type="ChEBI" id="CHEBI:57856"/>
        <dbReference type="ChEBI" id="CHEBI:59789"/>
        <dbReference type="ChEBI" id="CHEBI:74495"/>
        <dbReference type="ChEBI" id="CHEBI:82748"/>
        <dbReference type="EC" id="2.1.1.200"/>
    </reaction>
</comment>
<dbReference type="InterPro" id="IPR029026">
    <property type="entry name" value="tRNA_m1G_MTases_N"/>
</dbReference>
<dbReference type="PANTHER" id="PTHR42786">
    <property type="entry name" value="TRNA/RRNA METHYLTRANSFERASE"/>
    <property type="match status" value="1"/>
</dbReference>
<keyword evidence="5" id="KW-0963">Cytoplasm</keyword>
<comment type="subcellular location">
    <subcellularLocation>
        <location evidence="5">Cytoplasm</location>
    </subcellularLocation>
</comment>
<evidence type="ECO:0000256" key="4">
    <source>
        <dbReference type="ARBA" id="ARBA00022691"/>
    </source>
</evidence>
<dbReference type="eggNOG" id="COG0565">
    <property type="taxonomic scope" value="Bacteria"/>
</dbReference>
<dbReference type="GO" id="GO:0005829">
    <property type="term" value="C:cytosol"/>
    <property type="evidence" value="ECO:0007669"/>
    <property type="project" value="TreeGrafter"/>
</dbReference>
<reference evidence="8" key="1">
    <citation type="submission" date="2006-12" db="EMBL/GenBank/DDBJ databases">
        <title>Complete sequence of Halorhodospira halophila SL1.</title>
        <authorList>
            <consortium name="US DOE Joint Genome Institute"/>
            <person name="Copeland A."/>
            <person name="Lucas S."/>
            <person name="Lapidus A."/>
            <person name="Barry K."/>
            <person name="Detter J.C."/>
            <person name="Glavina del Rio T."/>
            <person name="Hammon N."/>
            <person name="Israni S."/>
            <person name="Dalin E."/>
            <person name="Tice H."/>
            <person name="Pitluck S."/>
            <person name="Saunders E."/>
            <person name="Brettin T."/>
            <person name="Bruce D."/>
            <person name="Han C."/>
            <person name="Tapia R."/>
            <person name="Schmutz J."/>
            <person name="Larimer F."/>
            <person name="Land M."/>
            <person name="Hauser L."/>
            <person name="Kyrpides N."/>
            <person name="Mikhailova N."/>
            <person name="Hoff W."/>
            <person name="Richardson P."/>
        </authorList>
    </citation>
    <scope>NUCLEOTIDE SEQUENCE [LARGE SCALE GENOMIC DNA]</scope>
    <source>
        <strain evidence="8">DSM 244 / SL1</strain>
    </source>
</reference>
<reference evidence="7 8" key="2">
    <citation type="journal article" date="2013" name="Stand. Genomic Sci.">
        <title>Complete genome sequence of Halorhodospira halophila SL1.</title>
        <authorList>
            <person name="Challacombe J.F."/>
            <person name="Majid S."/>
            <person name="Deole R."/>
            <person name="Brettin T.S."/>
            <person name="Bruce D."/>
            <person name="Delano S.F."/>
            <person name="Detter J.C."/>
            <person name="Gleasner C.D."/>
            <person name="Han C.S."/>
            <person name="Misra M."/>
            <person name="Reitenga K.G."/>
            <person name="Mikhailova N."/>
            <person name="Woyke T."/>
            <person name="Pitluck S."/>
            <person name="Nolan M."/>
            <person name="Land M.L."/>
            <person name="Saunders E."/>
            <person name="Tapia R."/>
            <person name="Lapidus A."/>
            <person name="Ivanova N."/>
            <person name="Hoff W.D."/>
        </authorList>
    </citation>
    <scope>NUCLEOTIDE SEQUENCE [LARGE SCALE GENOMIC DNA]</scope>
    <source>
        <strain evidence="8">DSM 244 / SL1</strain>
    </source>
</reference>
<comment type="similarity">
    <text evidence="1">Belongs to the class IV-like SAM-binding methyltransferase superfamily. RNA methyltransferase TrmH family.</text>
</comment>
<dbReference type="InterPro" id="IPR004384">
    <property type="entry name" value="RNA_MeTrfase_TrmJ/LasT"/>
</dbReference>
<evidence type="ECO:0000259" key="6">
    <source>
        <dbReference type="Pfam" id="PF00588"/>
    </source>
</evidence>
<dbReference type="Gene3D" id="1.10.8.590">
    <property type="match status" value="1"/>
</dbReference>
<keyword evidence="2 5" id="KW-0489">Methyltransferase</keyword>
<keyword evidence="5" id="KW-0819">tRNA processing</keyword>
<accession>A1WXZ7</accession>
<dbReference type="SUPFAM" id="SSF75217">
    <property type="entry name" value="alpha/beta knot"/>
    <property type="match status" value="1"/>
</dbReference>
<dbReference type="EMBL" id="CP000544">
    <property type="protein sequence ID" value="ABM62559.1"/>
    <property type="molecule type" value="Genomic_DNA"/>
</dbReference>
<comment type="catalytic activity">
    <reaction evidence="5">
        <text>uridine(32) in tRNA + S-adenosyl-L-methionine = 2'-O-methyluridine(32) in tRNA + S-adenosyl-L-homocysteine + H(+)</text>
        <dbReference type="Rhea" id="RHEA:42936"/>
        <dbReference type="Rhea" id="RHEA-COMP:10107"/>
        <dbReference type="Rhea" id="RHEA-COMP:10290"/>
        <dbReference type="ChEBI" id="CHEBI:15378"/>
        <dbReference type="ChEBI" id="CHEBI:57856"/>
        <dbReference type="ChEBI" id="CHEBI:59789"/>
        <dbReference type="ChEBI" id="CHEBI:65315"/>
        <dbReference type="ChEBI" id="CHEBI:74478"/>
        <dbReference type="EC" id="2.1.1.200"/>
    </reaction>
</comment>
<dbReference type="PANTHER" id="PTHR42786:SF2">
    <property type="entry name" value="TRNA (CYTIDINE_URIDINE-2'-O-)-METHYLTRANSFERASE TRMJ"/>
    <property type="match status" value="1"/>
</dbReference>